<dbReference type="PANTHER" id="PTHR11452">
    <property type="entry name" value="ALPHA-GALACTOSIDASE/ALPHA-N-ACETYLGALACTOSAMINIDASE"/>
    <property type="match status" value="1"/>
</dbReference>
<dbReference type="Proteomes" id="UP000308199">
    <property type="component" value="Unassembled WGS sequence"/>
</dbReference>
<comment type="caution">
    <text evidence="10">The sequence shown here is derived from an EMBL/GenBank/DDBJ whole genome shotgun (WGS) entry which is preliminary data.</text>
</comment>
<dbReference type="PANTHER" id="PTHR11452:SF75">
    <property type="entry name" value="ALPHA-GALACTOSIDASE MEL1"/>
    <property type="match status" value="1"/>
</dbReference>
<keyword evidence="11" id="KW-1185">Reference proteome</keyword>
<evidence type="ECO:0000256" key="3">
    <source>
        <dbReference type="ARBA" id="ARBA00012755"/>
    </source>
</evidence>
<dbReference type="SUPFAM" id="SSF51011">
    <property type="entry name" value="Glycosyl hydrolase domain"/>
    <property type="match status" value="1"/>
</dbReference>
<dbReference type="PRINTS" id="PR00740">
    <property type="entry name" value="GLHYDRLASE27"/>
</dbReference>
<dbReference type="AlphaFoldDB" id="A0A4S4LL75"/>
<evidence type="ECO:0000313" key="11">
    <source>
        <dbReference type="Proteomes" id="UP000308199"/>
    </source>
</evidence>
<sequence length="420" mass="44973">MFYSIPSTGLAITIILLARHAGAVNNGLAITPQMGWNTWNSFGCDSSQDLLLSTAQQIVALGFKDLGYNYVLQDDCWSAGRNSTGHLQANTTKFPDGMAYVADQLHAMNLSFGIYSDAGSLTCGQYIGSLGNETIDAQTWASWGVDYLKYDNCYNEGQSASFPDRGVTGAWNDMDMLGLFQKEVGNGGMTDEEYVTHFSMWAALKSPLIMGNDLRKITPSALSILSNPAVLAVSQDPGSSGAFRRWRYFVPDTDLYGQGEIQLWSASLSGGDALVVLLNGGSAPREMNATLEDIFWNSGPGGTAPQVAQGWDVYDLWGNRMDNATATQIINAANQTAASNSTSPSNATDPGTIGTQFRYNATAMGGYASGLAQNLSVLLGKKIGSVEPRGNLVATVPSHGVGMFRLRQQVMAAQPLHHEL</sequence>
<comment type="similarity">
    <text evidence="2 7">Belongs to the glycosyl hydrolase 27 family.</text>
</comment>
<dbReference type="Pfam" id="PF17801">
    <property type="entry name" value="Melibiase_C"/>
    <property type="match status" value="1"/>
</dbReference>
<evidence type="ECO:0000256" key="5">
    <source>
        <dbReference type="ARBA" id="ARBA00022801"/>
    </source>
</evidence>
<dbReference type="Pfam" id="PF16499">
    <property type="entry name" value="Melibiase_2"/>
    <property type="match status" value="2"/>
</dbReference>
<evidence type="ECO:0000259" key="9">
    <source>
        <dbReference type="Pfam" id="PF17801"/>
    </source>
</evidence>
<comment type="catalytic activity">
    <reaction evidence="1 7">
        <text>Hydrolysis of terminal, non-reducing alpha-D-galactose residues in alpha-D-galactosides, including galactose oligosaccharides, galactomannans and galactolipids.</text>
        <dbReference type="EC" id="3.2.1.22"/>
    </reaction>
</comment>
<feature type="signal peptide" evidence="8">
    <location>
        <begin position="1"/>
        <end position="23"/>
    </location>
</feature>
<evidence type="ECO:0000256" key="2">
    <source>
        <dbReference type="ARBA" id="ARBA00009743"/>
    </source>
</evidence>
<dbReference type="OrthoDB" id="5795902at2759"/>
<feature type="chain" id="PRO_5020436638" description="Alpha-galactosidase" evidence="8">
    <location>
        <begin position="24"/>
        <end position="420"/>
    </location>
</feature>
<keyword evidence="4 8" id="KW-0732">Signal</keyword>
<accession>A0A4S4LL75</accession>
<dbReference type="InterPro" id="IPR013785">
    <property type="entry name" value="Aldolase_TIM"/>
</dbReference>
<dbReference type="SUPFAM" id="SSF51445">
    <property type="entry name" value="(Trans)glycosidases"/>
    <property type="match status" value="1"/>
</dbReference>
<feature type="domain" description="Alpha galactosidase C-terminal" evidence="9">
    <location>
        <begin position="258"/>
        <end position="329"/>
    </location>
</feature>
<dbReference type="EMBL" id="SGPK01000003">
    <property type="protein sequence ID" value="THH12158.1"/>
    <property type="molecule type" value="Genomic_DNA"/>
</dbReference>
<dbReference type="InterPro" id="IPR013780">
    <property type="entry name" value="Glyco_hydro_b"/>
</dbReference>
<keyword evidence="7" id="KW-1015">Disulfide bond</keyword>
<dbReference type="GO" id="GO:0005975">
    <property type="term" value="P:carbohydrate metabolic process"/>
    <property type="evidence" value="ECO:0007669"/>
    <property type="project" value="InterPro"/>
</dbReference>
<dbReference type="Gene3D" id="3.20.20.70">
    <property type="entry name" value="Aldolase class I"/>
    <property type="match status" value="2"/>
</dbReference>
<gene>
    <name evidence="10" type="ORF">EW145_g192</name>
</gene>
<evidence type="ECO:0000256" key="8">
    <source>
        <dbReference type="SAM" id="SignalP"/>
    </source>
</evidence>
<dbReference type="EC" id="3.2.1.22" evidence="3 7"/>
<organism evidence="10 11">
    <name type="scientific">Phellinidium pouzarii</name>
    <dbReference type="NCBI Taxonomy" id="167371"/>
    <lineage>
        <taxon>Eukaryota</taxon>
        <taxon>Fungi</taxon>
        <taxon>Dikarya</taxon>
        <taxon>Basidiomycota</taxon>
        <taxon>Agaricomycotina</taxon>
        <taxon>Agaricomycetes</taxon>
        <taxon>Hymenochaetales</taxon>
        <taxon>Hymenochaetaceae</taxon>
        <taxon>Phellinidium</taxon>
    </lineage>
</organism>
<proteinExistence type="inferred from homology"/>
<evidence type="ECO:0000256" key="1">
    <source>
        <dbReference type="ARBA" id="ARBA00001255"/>
    </source>
</evidence>
<evidence type="ECO:0000256" key="4">
    <source>
        <dbReference type="ARBA" id="ARBA00022729"/>
    </source>
</evidence>
<evidence type="ECO:0000313" key="10">
    <source>
        <dbReference type="EMBL" id="THH12158.1"/>
    </source>
</evidence>
<dbReference type="InterPro" id="IPR002241">
    <property type="entry name" value="Glyco_hydro_27"/>
</dbReference>
<name>A0A4S4LL75_9AGAM</name>
<dbReference type="Gene3D" id="2.60.40.1180">
    <property type="entry name" value="Golgi alpha-mannosidase II"/>
    <property type="match status" value="1"/>
</dbReference>
<dbReference type="CDD" id="cd14792">
    <property type="entry name" value="GH27"/>
    <property type="match status" value="1"/>
</dbReference>
<dbReference type="GO" id="GO:0004557">
    <property type="term" value="F:alpha-galactosidase activity"/>
    <property type="evidence" value="ECO:0007669"/>
    <property type="project" value="UniProtKB-EC"/>
</dbReference>
<dbReference type="InterPro" id="IPR041233">
    <property type="entry name" value="Melibiase_C"/>
</dbReference>
<keyword evidence="5 7" id="KW-0378">Hydrolase</keyword>
<evidence type="ECO:0000256" key="7">
    <source>
        <dbReference type="RuleBase" id="RU361168"/>
    </source>
</evidence>
<dbReference type="InterPro" id="IPR017853">
    <property type="entry name" value="GH"/>
</dbReference>
<keyword evidence="6 7" id="KW-0326">Glycosidase</keyword>
<evidence type="ECO:0000256" key="6">
    <source>
        <dbReference type="ARBA" id="ARBA00023295"/>
    </source>
</evidence>
<protein>
    <recommendedName>
        <fullName evidence="3 7">Alpha-galactosidase</fullName>
        <ecNumber evidence="3 7">3.2.1.22</ecNumber>
    </recommendedName>
    <alternativeName>
        <fullName evidence="7">Melibiase</fullName>
    </alternativeName>
</protein>
<reference evidence="10 11" key="1">
    <citation type="submission" date="2019-02" db="EMBL/GenBank/DDBJ databases">
        <title>Genome sequencing of the rare red list fungi Phellinidium pouzarii.</title>
        <authorList>
            <person name="Buettner E."/>
            <person name="Kellner H."/>
        </authorList>
    </citation>
    <scope>NUCLEOTIDE SEQUENCE [LARGE SCALE GENOMIC DNA]</scope>
    <source>
        <strain evidence="10 11">DSM 108285</strain>
    </source>
</reference>